<comment type="subcellular location">
    <subcellularLocation>
        <location evidence="1">Nucleus</location>
    </subcellularLocation>
</comment>
<evidence type="ECO:0000256" key="1">
    <source>
        <dbReference type="ARBA" id="ARBA00004123"/>
    </source>
</evidence>
<organism evidence="9 10">
    <name type="scientific">Ameca splendens</name>
    <dbReference type="NCBI Taxonomy" id="208324"/>
    <lineage>
        <taxon>Eukaryota</taxon>
        <taxon>Metazoa</taxon>
        <taxon>Chordata</taxon>
        <taxon>Craniata</taxon>
        <taxon>Vertebrata</taxon>
        <taxon>Euteleostomi</taxon>
        <taxon>Actinopterygii</taxon>
        <taxon>Neopterygii</taxon>
        <taxon>Teleostei</taxon>
        <taxon>Neoteleostei</taxon>
        <taxon>Acanthomorphata</taxon>
        <taxon>Ovalentaria</taxon>
        <taxon>Atherinomorphae</taxon>
        <taxon>Cyprinodontiformes</taxon>
        <taxon>Goodeidae</taxon>
        <taxon>Ameca</taxon>
    </lineage>
</organism>
<keyword evidence="10" id="KW-1185">Reference proteome</keyword>
<feature type="region of interest" description="Disordered" evidence="7">
    <location>
        <begin position="17"/>
        <end position="40"/>
    </location>
</feature>
<comment type="caution">
    <text evidence="9">The sequence shown here is derived from an EMBL/GenBank/DDBJ whole genome shotgun (WGS) entry which is preliminary data.</text>
</comment>
<dbReference type="PANTHER" id="PTHR45685">
    <property type="entry name" value="HELICASE SRCAP-RELATED"/>
    <property type="match status" value="1"/>
</dbReference>
<dbReference type="PANTHER" id="PTHR45685:SF1">
    <property type="entry name" value="HELICASE SRCAP"/>
    <property type="match status" value="1"/>
</dbReference>
<keyword evidence="5" id="KW-0238">DNA-binding</keyword>
<dbReference type="SMART" id="SM00487">
    <property type="entry name" value="DEXDc"/>
    <property type="match status" value="1"/>
</dbReference>
<evidence type="ECO:0000256" key="4">
    <source>
        <dbReference type="ARBA" id="ARBA00022840"/>
    </source>
</evidence>
<protein>
    <recommendedName>
        <fullName evidence="8">Helicase ATP-binding domain-containing protein</fullName>
    </recommendedName>
</protein>
<dbReference type="PROSITE" id="PS51192">
    <property type="entry name" value="HELICASE_ATP_BIND_1"/>
    <property type="match status" value="1"/>
</dbReference>
<dbReference type="InterPro" id="IPR038718">
    <property type="entry name" value="SNF2-like_sf"/>
</dbReference>
<evidence type="ECO:0000256" key="3">
    <source>
        <dbReference type="ARBA" id="ARBA00022806"/>
    </source>
</evidence>
<dbReference type="InterPro" id="IPR000330">
    <property type="entry name" value="SNF2_N"/>
</dbReference>
<dbReference type="Pfam" id="PF00176">
    <property type="entry name" value="SNF2-rel_dom"/>
    <property type="match status" value="1"/>
</dbReference>
<dbReference type="Gene3D" id="3.40.50.10810">
    <property type="entry name" value="Tandem AAA-ATPase domain"/>
    <property type="match status" value="1"/>
</dbReference>
<feature type="compositionally biased region" description="Acidic residues" evidence="7">
    <location>
        <begin position="29"/>
        <end position="40"/>
    </location>
</feature>
<keyword evidence="6" id="KW-0539">Nucleus</keyword>
<gene>
    <name evidence="9" type="ORF">AMECASPLE_023552</name>
</gene>
<name>A0ABV0YR25_9TELE</name>
<keyword evidence="3" id="KW-0347">Helicase</keyword>
<dbReference type="InterPro" id="IPR014001">
    <property type="entry name" value="Helicase_ATP-bd"/>
</dbReference>
<evidence type="ECO:0000256" key="5">
    <source>
        <dbReference type="ARBA" id="ARBA00023125"/>
    </source>
</evidence>
<dbReference type="InterPro" id="IPR050520">
    <property type="entry name" value="INO80/SWR1_helicase"/>
</dbReference>
<dbReference type="Proteomes" id="UP001469553">
    <property type="component" value="Unassembled WGS sequence"/>
</dbReference>
<evidence type="ECO:0000256" key="7">
    <source>
        <dbReference type="SAM" id="MobiDB-lite"/>
    </source>
</evidence>
<keyword evidence="4" id="KW-0067">ATP-binding</keyword>
<reference evidence="9 10" key="1">
    <citation type="submission" date="2021-06" db="EMBL/GenBank/DDBJ databases">
        <authorList>
            <person name="Palmer J.M."/>
        </authorList>
    </citation>
    <scope>NUCLEOTIDE SEQUENCE [LARGE SCALE GENOMIC DNA]</scope>
    <source>
        <strain evidence="9 10">AS_MEX2019</strain>
        <tissue evidence="9">Muscle</tissue>
    </source>
</reference>
<keyword evidence="3" id="KW-0378">Hydrolase</keyword>
<feature type="region of interest" description="Disordered" evidence="7">
    <location>
        <begin position="658"/>
        <end position="682"/>
    </location>
</feature>
<evidence type="ECO:0000313" key="9">
    <source>
        <dbReference type="EMBL" id="MEQ2296309.1"/>
    </source>
</evidence>
<evidence type="ECO:0000256" key="6">
    <source>
        <dbReference type="ARBA" id="ARBA00023242"/>
    </source>
</evidence>
<feature type="non-terminal residue" evidence="9">
    <location>
        <position position="1"/>
    </location>
</feature>
<evidence type="ECO:0000256" key="2">
    <source>
        <dbReference type="ARBA" id="ARBA00022741"/>
    </source>
</evidence>
<proteinExistence type="predicted"/>
<feature type="compositionally biased region" description="Polar residues" evidence="7">
    <location>
        <begin position="658"/>
        <end position="675"/>
    </location>
</feature>
<evidence type="ECO:0000259" key="8">
    <source>
        <dbReference type="PROSITE" id="PS51192"/>
    </source>
</evidence>
<feature type="domain" description="Helicase ATP-binding" evidence="8">
    <location>
        <begin position="125"/>
        <end position="290"/>
    </location>
</feature>
<sequence>EMSLDALKKQYAGAYADDFEWPQPSPHTDEDDVEVTEEMDCFPSSSPEAVVIDSLFSMDQQRSADKSTSNTKGKAGRDIAEVAAATELFLPKGSHRVTSSTRSPAPILLHGLLREYQQIGVDWLVNLYKKRLNGILADETGLGKTVQTVAYLAHLAGQEGIWGPHLILVRTCKLLSWELEFKRWCPGLKIILYLGNRKERRYKRMLWGDANSFHVCVTSYKLLMKDQRYFLKKRWRHLVLDEVQLIKNMTGKHWKTIFALRSEQRILLIHTPLQNTLKEFWTMIHFLLPGITRSYSDFPIEADTDENQDYCHKLVIRLHRMIQPFILRRSKRDVEKQLPKKYEHILKCRLSNRQKTLYEDILTQPGTQEALKSGHFVSVLQVLMQLQRVCNHPELVVPRETSSSYLCSSLQYNVPSLVLGAIEKDSSEVANLSIFDLINNENRLTRYQTEEAMPKLKVTQQLIEEIYTGPEQPPRPRPCPIKPMRLFQPVQYGTKPEGRLAAIGNAVGQRPPTSFPPTGTLVSTISQAGQTRGRSPVTAPTATPTSHGGDAGKVAQLANMAGSQNRISQPETPVTLQFQGNKFTLSPSQLRQLTTGQPLQLQGNILQIVSAPGQPIIRPQGSMVMQTMPQTVPASSAAVTPGTPHPALSIAQQALGVTTNATSSPTKPITVGRSQEASEEKTQQLKERLRRLFEANEQRCNRRVLYGSDLLQACTLSSEPAHTALTAGGWTWVGRESCIRALRTCIGTTFVLQSALLTVEDRHEATKSLTKRYFHFS</sequence>
<keyword evidence="2" id="KW-0547">Nucleotide-binding</keyword>
<dbReference type="Gene3D" id="1.20.120.850">
    <property type="entry name" value="SWI2/SNF2 ATPases, N-terminal domain"/>
    <property type="match status" value="1"/>
</dbReference>
<dbReference type="EMBL" id="JAHRIP010039797">
    <property type="protein sequence ID" value="MEQ2296309.1"/>
    <property type="molecule type" value="Genomic_DNA"/>
</dbReference>
<dbReference type="InterPro" id="IPR027417">
    <property type="entry name" value="P-loop_NTPase"/>
</dbReference>
<accession>A0ABV0YR25</accession>
<feature type="region of interest" description="Disordered" evidence="7">
    <location>
        <begin position="525"/>
        <end position="551"/>
    </location>
</feature>
<dbReference type="SUPFAM" id="SSF52540">
    <property type="entry name" value="P-loop containing nucleoside triphosphate hydrolases"/>
    <property type="match status" value="2"/>
</dbReference>
<evidence type="ECO:0000313" key="10">
    <source>
        <dbReference type="Proteomes" id="UP001469553"/>
    </source>
</evidence>